<organism evidence="8 9">
    <name type="scientific">Arabidopsis thaliana</name>
    <name type="common">Mouse-ear cress</name>
    <dbReference type="NCBI Taxonomy" id="3702"/>
    <lineage>
        <taxon>Eukaryota</taxon>
        <taxon>Viridiplantae</taxon>
        <taxon>Streptophyta</taxon>
        <taxon>Embryophyta</taxon>
        <taxon>Tracheophyta</taxon>
        <taxon>Spermatophyta</taxon>
        <taxon>Magnoliopsida</taxon>
        <taxon>eudicotyledons</taxon>
        <taxon>Gunneridae</taxon>
        <taxon>Pentapetalae</taxon>
        <taxon>rosids</taxon>
        <taxon>malvids</taxon>
        <taxon>Brassicales</taxon>
        <taxon>Brassicaceae</taxon>
        <taxon>Camelineae</taxon>
        <taxon>Arabidopsis</taxon>
    </lineage>
</organism>
<dbReference type="ExpressionAtlas" id="A0A654F814">
    <property type="expression patterns" value="baseline and differential"/>
</dbReference>
<feature type="transmembrane region" description="Helical" evidence="6">
    <location>
        <begin position="6"/>
        <end position="24"/>
    </location>
</feature>
<accession>A0A654F814</accession>
<dbReference type="SUPFAM" id="SSF56112">
    <property type="entry name" value="Protein kinase-like (PK-like)"/>
    <property type="match status" value="1"/>
</dbReference>
<feature type="domain" description="Protein kinase" evidence="7">
    <location>
        <begin position="433"/>
        <end position="694"/>
    </location>
</feature>
<feature type="compositionally biased region" description="Basic and acidic residues" evidence="5">
    <location>
        <begin position="729"/>
        <end position="738"/>
    </location>
</feature>
<dbReference type="PANTHER" id="PTHR11802">
    <property type="entry name" value="SERINE PROTEASE FAMILY S10 SERINE CARBOXYPEPTIDASE"/>
    <property type="match status" value="1"/>
</dbReference>
<dbReference type="FunFam" id="3.30.200.20:FF:001218">
    <property type="entry name" value="Serine/threonine-protein kinase Nek7"/>
    <property type="match status" value="1"/>
</dbReference>
<comment type="similarity">
    <text evidence="1">Belongs to the peptidase S10 family.</text>
</comment>
<keyword evidence="6" id="KW-1133">Transmembrane helix</keyword>
<dbReference type="InterPro" id="IPR001563">
    <property type="entry name" value="Peptidase_S10"/>
</dbReference>
<dbReference type="PANTHER" id="PTHR11802:SF316">
    <property type="entry name" value="SERINE CARBOXYPEPTIDASE-LIKE 14-RELATED"/>
    <property type="match status" value="1"/>
</dbReference>
<dbReference type="PROSITE" id="PS50011">
    <property type="entry name" value="PROTEIN_KINASE_DOM"/>
    <property type="match status" value="1"/>
</dbReference>
<dbReference type="GO" id="GO:0006508">
    <property type="term" value="P:proteolysis"/>
    <property type="evidence" value="ECO:0007669"/>
    <property type="project" value="InterPro"/>
</dbReference>
<dbReference type="SUPFAM" id="SSF53474">
    <property type="entry name" value="alpha/beta-Hydrolases"/>
    <property type="match status" value="1"/>
</dbReference>
<dbReference type="Gene3D" id="3.30.200.20">
    <property type="entry name" value="Phosphorylase Kinase, domain 1"/>
    <property type="match status" value="1"/>
</dbReference>
<dbReference type="EMBL" id="CACRSJ010000106">
    <property type="protein sequence ID" value="VYS57095.1"/>
    <property type="molecule type" value="Genomic_DNA"/>
</dbReference>
<protein>
    <recommendedName>
        <fullName evidence="7">Protein kinase domain-containing protein</fullName>
    </recommendedName>
</protein>
<evidence type="ECO:0000313" key="9">
    <source>
        <dbReference type="Proteomes" id="UP000426265"/>
    </source>
</evidence>
<dbReference type="InterPro" id="IPR029058">
    <property type="entry name" value="AB_hydrolase_fold"/>
</dbReference>
<evidence type="ECO:0000256" key="6">
    <source>
        <dbReference type="SAM" id="Phobius"/>
    </source>
</evidence>
<dbReference type="Pfam" id="PF00069">
    <property type="entry name" value="Pkinase"/>
    <property type="match status" value="1"/>
</dbReference>
<proteinExistence type="inferred from homology"/>
<feature type="region of interest" description="Disordered" evidence="5">
    <location>
        <begin position="715"/>
        <end position="738"/>
    </location>
</feature>
<keyword evidence="4" id="KW-0325">Glycoprotein</keyword>
<sequence length="988" mass="111002">MGKECYYLSWILKFHLLLVLIQLVDSGSTIRFLPGFQGPLPFELETGYIGVGEAEEDQMFYYFIKSESNPEKDPLLLWLSGGPFCSSFTALIYENGPIAFKAEEYNGSIPSLVSTTYAWTKVASILYLDQPVGTGFSYSRNPLADIPSDTGVAKPVNEFLHKWLDKHPEFLSNPLYVAGNSYSGIVIPTIVQEISNGNHLDSKPQINLQGFVLGNPATDTDIDLNSRIPFAHGKALISDEHYESLKRSCQGNYISVNPRNTKCLKLLEDFKKCVSGISEEYILKPDCMWLYSCMANLHSLSEYWANEKSVRKALLVNEGTVRKWIRCNTEIAYNKDIRSSVPYHKYISIEGYRSLVFSGDHDMLVPFLGTQAWIRSLNYSIVDDWRPWMVQNQVAGYTRTYANKMTFATVKANFMQMEANDCQEEHKFTLDNYHVVEQVRRGKSSSDFVVLHDIEDKKYAMKKICLAKHTDKLKQTALQEMKLLSSLKNPYIVHYEDSWIDKDNNACIFTAYYEGGNMANAIKKARGKLFPEERIFKWLAQLLLAVNYLHSNRVVHMDLTNGFSDYRLSMQCSNIFLPKDDHVQLGNYGLAKLINPEKPVSMVSGISNSMCPEVLEDQPYGYKSDIWSLAHQPAFKAPDMAGLINKINRSLMSPLPIVYSSTLKQMIKLMLRKKPEYRPTACELLRNPSLQPYLLQCQNLSPIYLPVFPIKPVNSPKDKARRNSLPGKFGKERVSREKSEVSRSLENLYPFWTNTETGSSSSSQPASSTNGAEDKLETKRIDPSCDTLKISEFTSQKSDESLIDPDIAVYSTETPAEENALPKETENIFSEESQLRDVDVGVVSAQEVACSPPRAIEEAETQEALPKPKEQITVPISSVAHSSTEVAAAKDHLSGSLEGDKAKMVKLTASEMSSVLSKLTKLGPPQSKERADALECLLEKCAGLVKQEKYEELAGLLTPFGEDGVSARDTAIWFAKTLLSSDKLNQGT</sequence>
<name>A0A654F814_ARATH</name>
<dbReference type="GO" id="GO:0004185">
    <property type="term" value="F:serine-type carboxypeptidase activity"/>
    <property type="evidence" value="ECO:0007669"/>
    <property type="project" value="InterPro"/>
</dbReference>
<dbReference type="Pfam" id="PF00450">
    <property type="entry name" value="Peptidase_S10"/>
    <property type="match status" value="1"/>
</dbReference>
<keyword evidence="2" id="KW-0732">Signal</keyword>
<feature type="compositionally biased region" description="Low complexity" evidence="5">
    <location>
        <begin position="759"/>
        <end position="768"/>
    </location>
</feature>
<gene>
    <name evidence="8" type="ORF">AN1_LOCUS12546</name>
</gene>
<keyword evidence="6" id="KW-0812">Transmembrane</keyword>
<evidence type="ECO:0000259" key="7">
    <source>
        <dbReference type="PROSITE" id="PS50011"/>
    </source>
</evidence>
<dbReference type="FunFam" id="3.40.50.1820:FF:000148">
    <property type="entry name" value="Serine carboxypeptidase-like 11"/>
    <property type="match status" value="1"/>
</dbReference>
<dbReference type="AlphaFoldDB" id="A0A654F814"/>
<evidence type="ECO:0000256" key="4">
    <source>
        <dbReference type="ARBA" id="ARBA00023180"/>
    </source>
</evidence>
<keyword evidence="3" id="KW-1015">Disulfide bond</keyword>
<reference evidence="8 9" key="1">
    <citation type="submission" date="2019-11" db="EMBL/GenBank/DDBJ databases">
        <authorList>
            <person name="Jiao W.-B."/>
            <person name="Schneeberger K."/>
        </authorList>
    </citation>
    <scope>NUCLEOTIDE SEQUENCE [LARGE SCALE GENOMIC DNA]</scope>
    <source>
        <strain evidence="9">cv. An-1</strain>
    </source>
</reference>
<dbReference type="InterPro" id="IPR011009">
    <property type="entry name" value="Kinase-like_dom_sf"/>
</dbReference>
<evidence type="ECO:0000256" key="2">
    <source>
        <dbReference type="ARBA" id="ARBA00022729"/>
    </source>
</evidence>
<evidence type="ECO:0000256" key="3">
    <source>
        <dbReference type="ARBA" id="ARBA00023157"/>
    </source>
</evidence>
<dbReference type="PRINTS" id="PR00724">
    <property type="entry name" value="CRBOXYPTASEC"/>
</dbReference>
<dbReference type="Proteomes" id="UP000426265">
    <property type="component" value="Unassembled WGS sequence"/>
</dbReference>
<keyword evidence="6" id="KW-0472">Membrane</keyword>
<dbReference type="Gene3D" id="1.10.510.10">
    <property type="entry name" value="Transferase(Phosphotransferase) domain 1"/>
    <property type="match status" value="1"/>
</dbReference>
<dbReference type="Gene3D" id="3.40.50.1820">
    <property type="entry name" value="alpha/beta hydrolase"/>
    <property type="match status" value="1"/>
</dbReference>
<evidence type="ECO:0000256" key="1">
    <source>
        <dbReference type="ARBA" id="ARBA00009431"/>
    </source>
</evidence>
<dbReference type="GO" id="GO:0016752">
    <property type="term" value="F:sinapoyltransferase activity"/>
    <property type="evidence" value="ECO:0007669"/>
    <property type="project" value="UniProtKB-ARBA"/>
</dbReference>
<dbReference type="GO" id="GO:0004672">
    <property type="term" value="F:protein kinase activity"/>
    <property type="evidence" value="ECO:0007669"/>
    <property type="project" value="InterPro"/>
</dbReference>
<evidence type="ECO:0000256" key="5">
    <source>
        <dbReference type="SAM" id="MobiDB-lite"/>
    </source>
</evidence>
<dbReference type="GO" id="GO:0005524">
    <property type="term" value="F:ATP binding"/>
    <property type="evidence" value="ECO:0007669"/>
    <property type="project" value="InterPro"/>
</dbReference>
<feature type="region of interest" description="Disordered" evidence="5">
    <location>
        <begin position="755"/>
        <end position="780"/>
    </location>
</feature>
<dbReference type="InterPro" id="IPR000719">
    <property type="entry name" value="Prot_kinase_dom"/>
</dbReference>
<evidence type="ECO:0000313" key="8">
    <source>
        <dbReference type="EMBL" id="VYS57095.1"/>
    </source>
</evidence>
<dbReference type="GO" id="GO:0019748">
    <property type="term" value="P:secondary metabolic process"/>
    <property type="evidence" value="ECO:0007669"/>
    <property type="project" value="UniProtKB-ARBA"/>
</dbReference>